<keyword evidence="2" id="KW-1185">Reference proteome</keyword>
<proteinExistence type="predicted"/>
<dbReference type="AlphaFoldDB" id="A0A5J5AGQ1"/>
<evidence type="ECO:0000313" key="1">
    <source>
        <dbReference type="EMBL" id="KAA8530235.1"/>
    </source>
</evidence>
<sequence>MIPSHNPYTTPVSKNYICDSIHIAYGGLVEHYHLQKRRRFRQGFPFLIRPSQIQYAFEFSRTERALTSLRNPRHTEYRPSGLVHYLIME</sequence>
<protein>
    <submittedName>
        <fullName evidence="1">Uncharacterized protein</fullName>
    </submittedName>
</protein>
<dbReference type="EMBL" id="CM018043">
    <property type="protein sequence ID" value="KAA8530235.1"/>
    <property type="molecule type" value="Genomic_DNA"/>
</dbReference>
<dbReference type="Proteomes" id="UP000325577">
    <property type="component" value="Linkage Group LG2"/>
</dbReference>
<organism evidence="1 2">
    <name type="scientific">Nyssa sinensis</name>
    <dbReference type="NCBI Taxonomy" id="561372"/>
    <lineage>
        <taxon>Eukaryota</taxon>
        <taxon>Viridiplantae</taxon>
        <taxon>Streptophyta</taxon>
        <taxon>Embryophyta</taxon>
        <taxon>Tracheophyta</taxon>
        <taxon>Spermatophyta</taxon>
        <taxon>Magnoliopsida</taxon>
        <taxon>eudicotyledons</taxon>
        <taxon>Gunneridae</taxon>
        <taxon>Pentapetalae</taxon>
        <taxon>asterids</taxon>
        <taxon>Cornales</taxon>
        <taxon>Nyssaceae</taxon>
        <taxon>Nyssa</taxon>
    </lineage>
</organism>
<reference evidence="1 2" key="1">
    <citation type="submission" date="2019-09" db="EMBL/GenBank/DDBJ databases">
        <title>A chromosome-level genome assembly of the Chinese tupelo Nyssa sinensis.</title>
        <authorList>
            <person name="Yang X."/>
            <person name="Kang M."/>
            <person name="Yang Y."/>
            <person name="Xiong H."/>
            <person name="Wang M."/>
            <person name="Zhang Z."/>
            <person name="Wang Z."/>
            <person name="Wu H."/>
            <person name="Ma T."/>
            <person name="Liu J."/>
            <person name="Xi Z."/>
        </authorList>
    </citation>
    <scope>NUCLEOTIDE SEQUENCE [LARGE SCALE GENOMIC DNA]</scope>
    <source>
        <strain evidence="1">J267</strain>
        <tissue evidence="1">Leaf</tissue>
    </source>
</reference>
<name>A0A5J5AGQ1_9ASTE</name>
<accession>A0A5J5AGQ1</accession>
<evidence type="ECO:0000313" key="2">
    <source>
        <dbReference type="Proteomes" id="UP000325577"/>
    </source>
</evidence>
<gene>
    <name evidence="1" type="ORF">F0562_004944</name>
</gene>